<accession>A0A4R2JQ50</accession>
<dbReference type="InterPro" id="IPR011050">
    <property type="entry name" value="Pectin_lyase_fold/virulence"/>
</dbReference>
<dbReference type="GO" id="GO:0016829">
    <property type="term" value="F:lyase activity"/>
    <property type="evidence" value="ECO:0007669"/>
    <property type="project" value="UniProtKB-KW"/>
</dbReference>
<dbReference type="Gene3D" id="2.160.20.10">
    <property type="entry name" value="Single-stranded right-handed beta-helix, Pectin lyase-like"/>
    <property type="match status" value="2"/>
</dbReference>
<evidence type="ECO:0000313" key="2">
    <source>
        <dbReference type="EMBL" id="TCO62333.1"/>
    </source>
</evidence>
<sequence length="670" mass="69868">MSGVSRRLRVFFVAGVLAWVGGGVGSATLSAAAVAGDVFVSPSGNDGNPGTQAAPVRTPQRAQQLVRALNGNMSRDVTVVLAGGFYRLASPLSLSSADSGTNKHNVVWTADTGARPVFAGSTRVTGWSRMSAGSPIFVAQAPVGLATRQLFVNGSRAERAHGSLPTALTGQSSTGYSGGGRTMGGWRSPSGGKPQLEFVYTGGLGAWTEPRCPVASISGDAVTMAQPCWSNSTTRACCFTDPNHRAYNLVGRSSITEQPTRVENAFQFLSASTPGQWFLDQGDSKLYYVPRSGEDMAKVDVEAPVLEKLVDGTGVANVVFNGIQFSYATWLGPQFHGQGGSDGFAEIQANYQVTGATGAARQGLCDVPPAGHHGDCPYGAWTQEPANISLTFDQNVQFTNNAFVHLGAAGLGLGNGTQNAVVKGNVFTDTSGSGIQLGNVDTPTAAGTAQTLNNTIADNHLFNLPAEYHGGIGIDIGYAANTKVLHNQIDHTPYTAISVGWGGWPDKEAQAPRPNFTHDNQIADNLIFNHMATLNDGGAIYTQGLTGTALANGEKVTGNVIHDQTGKGHVIYTDNGCTFETITGNGIYNTGPANAWGSTHHNYLPGATTTNDPTDVEKNYWMNGATKGSNGVTVKGNTAITTASQIPASIIENAGLEPSFKPLLTWTPAG</sequence>
<keyword evidence="2" id="KW-0456">Lyase</keyword>
<dbReference type="InterPro" id="IPR006626">
    <property type="entry name" value="PbH1"/>
</dbReference>
<dbReference type="PANTHER" id="PTHR36453">
    <property type="entry name" value="SECRETED PROTEIN-RELATED"/>
    <property type="match status" value="1"/>
</dbReference>
<dbReference type="Proteomes" id="UP000295680">
    <property type="component" value="Unassembled WGS sequence"/>
</dbReference>
<dbReference type="InterPro" id="IPR039448">
    <property type="entry name" value="Beta_helix"/>
</dbReference>
<organism evidence="2 3">
    <name type="scientific">Actinocrispum wychmicini</name>
    <dbReference type="NCBI Taxonomy" id="1213861"/>
    <lineage>
        <taxon>Bacteria</taxon>
        <taxon>Bacillati</taxon>
        <taxon>Actinomycetota</taxon>
        <taxon>Actinomycetes</taxon>
        <taxon>Pseudonocardiales</taxon>
        <taxon>Pseudonocardiaceae</taxon>
        <taxon>Actinocrispum</taxon>
    </lineage>
</organism>
<dbReference type="SUPFAM" id="SSF51126">
    <property type="entry name" value="Pectin lyase-like"/>
    <property type="match status" value="1"/>
</dbReference>
<dbReference type="OrthoDB" id="9808066at2"/>
<dbReference type="Pfam" id="PF13229">
    <property type="entry name" value="Beta_helix"/>
    <property type="match status" value="1"/>
</dbReference>
<dbReference type="AlphaFoldDB" id="A0A4R2JQ50"/>
<comment type="caution">
    <text evidence="2">The sequence shown here is derived from an EMBL/GenBank/DDBJ whole genome shotgun (WGS) entry which is preliminary data.</text>
</comment>
<gene>
    <name evidence="2" type="ORF">EV192_102470</name>
</gene>
<dbReference type="InterPro" id="IPR012334">
    <property type="entry name" value="Pectin_lyas_fold"/>
</dbReference>
<evidence type="ECO:0000313" key="3">
    <source>
        <dbReference type="Proteomes" id="UP000295680"/>
    </source>
</evidence>
<dbReference type="PANTHER" id="PTHR36453:SF1">
    <property type="entry name" value="RIGHT HANDED BETA HELIX DOMAIN-CONTAINING PROTEIN"/>
    <property type="match status" value="1"/>
</dbReference>
<keyword evidence="3" id="KW-1185">Reference proteome</keyword>
<reference evidence="2 3" key="1">
    <citation type="submission" date="2019-03" db="EMBL/GenBank/DDBJ databases">
        <title>Genomic Encyclopedia of Type Strains, Phase IV (KMG-IV): sequencing the most valuable type-strain genomes for metagenomic binning, comparative biology and taxonomic classification.</title>
        <authorList>
            <person name="Goeker M."/>
        </authorList>
    </citation>
    <scope>NUCLEOTIDE SEQUENCE [LARGE SCALE GENOMIC DNA]</scope>
    <source>
        <strain evidence="2 3">DSM 45934</strain>
    </source>
</reference>
<evidence type="ECO:0000259" key="1">
    <source>
        <dbReference type="Pfam" id="PF13229"/>
    </source>
</evidence>
<name>A0A4R2JQ50_9PSEU</name>
<feature type="domain" description="Right handed beta helix" evidence="1">
    <location>
        <begin position="388"/>
        <end position="500"/>
    </location>
</feature>
<dbReference type="EMBL" id="SLWS01000002">
    <property type="protein sequence ID" value="TCO62333.1"/>
    <property type="molecule type" value="Genomic_DNA"/>
</dbReference>
<proteinExistence type="predicted"/>
<dbReference type="SMART" id="SM00710">
    <property type="entry name" value="PbH1"/>
    <property type="match status" value="5"/>
</dbReference>
<protein>
    <submittedName>
        <fullName evidence="2">Parallel beta helix pectate lyase-like protein</fullName>
    </submittedName>
</protein>